<dbReference type="RefSeq" id="WP_042207434.1">
    <property type="nucleotide sequence ID" value="NZ_CP009288.1"/>
</dbReference>
<sequence>MDILDVIDAADRYQAQQTLAALNNAVMSQTTSVEDFRKYADALQKRAGYDKVADTPAFDKSGFDRLKMKMKLGI</sequence>
<dbReference type="Proteomes" id="UP000029409">
    <property type="component" value="Chromosome"/>
</dbReference>
<dbReference type="OrthoDB" id="2642124at2"/>
<proteinExistence type="predicted"/>
<name>A0A089HTD1_PAEDU</name>
<gene>
    <name evidence="1" type="ORF">PDUR_18175</name>
</gene>
<protein>
    <submittedName>
        <fullName evidence="1">Uncharacterized protein</fullName>
    </submittedName>
</protein>
<accession>A0A089HTD1</accession>
<dbReference type="STRING" id="44251.PDUR_18175"/>
<organism evidence="1 2">
    <name type="scientific">Paenibacillus durus</name>
    <name type="common">Paenibacillus azotofixans</name>
    <dbReference type="NCBI Taxonomy" id="44251"/>
    <lineage>
        <taxon>Bacteria</taxon>
        <taxon>Bacillati</taxon>
        <taxon>Bacillota</taxon>
        <taxon>Bacilli</taxon>
        <taxon>Bacillales</taxon>
        <taxon>Paenibacillaceae</taxon>
        <taxon>Paenibacillus</taxon>
    </lineage>
</organism>
<dbReference type="eggNOG" id="ENOG50307AV">
    <property type="taxonomic scope" value="Bacteria"/>
</dbReference>
<dbReference type="EMBL" id="CP009288">
    <property type="protein sequence ID" value="AIQ13628.1"/>
    <property type="molecule type" value="Genomic_DNA"/>
</dbReference>
<evidence type="ECO:0000313" key="2">
    <source>
        <dbReference type="Proteomes" id="UP000029409"/>
    </source>
</evidence>
<evidence type="ECO:0000313" key="1">
    <source>
        <dbReference type="EMBL" id="AIQ13628.1"/>
    </source>
</evidence>
<dbReference type="KEGG" id="pdu:PDUR_18175"/>
<reference evidence="1 2" key="1">
    <citation type="submission" date="2014-08" db="EMBL/GenBank/DDBJ databases">
        <title>Comparative genomics of the Paenibacillus odorifer group.</title>
        <authorList>
            <person name="den Bakker H.C."/>
            <person name="Tsai Y.-C."/>
            <person name="Martin N."/>
            <person name="Korlach J."/>
            <person name="Wiedmann M."/>
        </authorList>
    </citation>
    <scope>NUCLEOTIDE SEQUENCE [LARGE SCALE GENOMIC DNA]</scope>
    <source>
        <strain evidence="1 2">DSM 1735</strain>
    </source>
</reference>
<dbReference type="AlphaFoldDB" id="A0A089HTD1"/>
<keyword evidence="2" id="KW-1185">Reference proteome</keyword>